<evidence type="ECO:0000313" key="7">
    <source>
        <dbReference type="Proteomes" id="UP000663877"/>
    </source>
</evidence>
<evidence type="ECO:0000313" key="3">
    <source>
        <dbReference type="EMBL" id="CAF0850450.1"/>
    </source>
</evidence>
<organism evidence="5 7">
    <name type="scientific">Adineta steineri</name>
    <dbReference type="NCBI Taxonomy" id="433720"/>
    <lineage>
        <taxon>Eukaryota</taxon>
        <taxon>Metazoa</taxon>
        <taxon>Spiralia</taxon>
        <taxon>Gnathifera</taxon>
        <taxon>Rotifera</taxon>
        <taxon>Eurotatoria</taxon>
        <taxon>Bdelloidea</taxon>
        <taxon>Adinetida</taxon>
        <taxon>Adinetidae</taxon>
        <taxon>Adineta</taxon>
    </lineage>
</organism>
<protein>
    <submittedName>
        <fullName evidence="5">Uncharacterized protein</fullName>
    </submittedName>
</protein>
<feature type="transmembrane region" description="Helical" evidence="2">
    <location>
        <begin position="46"/>
        <end position="71"/>
    </location>
</feature>
<feature type="transmembrane region" description="Helical" evidence="2">
    <location>
        <begin position="129"/>
        <end position="149"/>
    </location>
</feature>
<accession>A0A814CRW4</accession>
<dbReference type="EMBL" id="CAJNOM010000029">
    <property type="protein sequence ID" value="CAF0850450.1"/>
    <property type="molecule type" value="Genomic_DNA"/>
</dbReference>
<keyword evidence="2" id="KW-1133">Transmembrane helix</keyword>
<gene>
    <name evidence="5" type="ORF">BJG266_LOCUS12934</name>
    <name evidence="3" type="ORF">QVE165_LOCUS6806</name>
    <name evidence="4" type="ORF">QVE165_LOCUS7003</name>
</gene>
<feature type="region of interest" description="Disordered" evidence="1">
    <location>
        <begin position="1"/>
        <end position="28"/>
    </location>
</feature>
<dbReference type="EMBL" id="CAJNOM010000030">
    <property type="protein sequence ID" value="CAF0854203.1"/>
    <property type="molecule type" value="Genomic_DNA"/>
</dbReference>
<dbReference type="PANTHER" id="PTHR35872">
    <property type="entry name" value="INTEGRAL MEMBRANE PROTEIN (AFU_ORTHOLOGUE AFUA_5G07110)"/>
    <property type="match status" value="1"/>
</dbReference>
<comment type="caution">
    <text evidence="5">The sequence shown here is derived from an EMBL/GenBank/DDBJ whole genome shotgun (WGS) entry which is preliminary data.</text>
</comment>
<evidence type="ECO:0000313" key="6">
    <source>
        <dbReference type="Proteomes" id="UP000663832"/>
    </source>
</evidence>
<keyword evidence="2" id="KW-0812">Transmembrane</keyword>
<dbReference type="Pfam" id="PF11204">
    <property type="entry name" value="DUF2985"/>
    <property type="match status" value="1"/>
</dbReference>
<evidence type="ECO:0000256" key="2">
    <source>
        <dbReference type="SAM" id="Phobius"/>
    </source>
</evidence>
<dbReference type="Proteomes" id="UP000663832">
    <property type="component" value="Unassembled WGS sequence"/>
</dbReference>
<dbReference type="InterPro" id="IPR021369">
    <property type="entry name" value="DUF2985"/>
</dbReference>
<evidence type="ECO:0000313" key="4">
    <source>
        <dbReference type="EMBL" id="CAF0854203.1"/>
    </source>
</evidence>
<name>A0A814CRW4_9BILA</name>
<keyword evidence="2" id="KW-0472">Membrane</keyword>
<evidence type="ECO:0000256" key="1">
    <source>
        <dbReference type="SAM" id="MobiDB-lite"/>
    </source>
</evidence>
<feature type="transmembrane region" description="Helical" evidence="2">
    <location>
        <begin position="91"/>
        <end position="108"/>
    </location>
</feature>
<dbReference type="PANTHER" id="PTHR35872:SF1">
    <property type="entry name" value="ALPHA-L-RHAMNOSIDASE C"/>
    <property type="match status" value="1"/>
</dbReference>
<evidence type="ECO:0000313" key="5">
    <source>
        <dbReference type="EMBL" id="CAF0946045.1"/>
    </source>
</evidence>
<feature type="transmembrane region" description="Helical" evidence="2">
    <location>
        <begin position="169"/>
        <end position="191"/>
    </location>
</feature>
<keyword evidence="6" id="KW-1185">Reference proteome</keyword>
<sequence length="211" mass="24078">MSTQSIIGSNLATPIDPDPESARQPSTRPSSWKAFLESRCCKYIKITLLVIYCLNVVAWGGMLFLIFVGGADKTMPDDDTRKIWIEIDSQILNALFCIPGLGLIPWRLRDLYQVYRKKDQHKILHRHSYTTSLLWIRIVVWIFIANSLFQIGMATCMWSMNRFTRPGWLVGIFVGLGCLSGIVAGLIQFILGRKQKKAEKEQQERADILKS</sequence>
<dbReference type="AlphaFoldDB" id="A0A814CRW4"/>
<proteinExistence type="predicted"/>
<feature type="compositionally biased region" description="Polar residues" evidence="1">
    <location>
        <begin position="1"/>
        <end position="12"/>
    </location>
</feature>
<dbReference type="Proteomes" id="UP000663877">
    <property type="component" value="Unassembled WGS sequence"/>
</dbReference>
<dbReference type="OrthoDB" id="6407410at2759"/>
<reference evidence="5" key="1">
    <citation type="submission" date="2021-02" db="EMBL/GenBank/DDBJ databases">
        <authorList>
            <person name="Nowell W R."/>
        </authorList>
    </citation>
    <scope>NUCLEOTIDE SEQUENCE</scope>
</reference>
<dbReference type="EMBL" id="CAJNOI010000051">
    <property type="protein sequence ID" value="CAF0946045.1"/>
    <property type="molecule type" value="Genomic_DNA"/>
</dbReference>